<organism evidence="2 3">
    <name type="scientific">Raphidocelis subcapitata</name>
    <dbReference type="NCBI Taxonomy" id="307507"/>
    <lineage>
        <taxon>Eukaryota</taxon>
        <taxon>Viridiplantae</taxon>
        <taxon>Chlorophyta</taxon>
        <taxon>core chlorophytes</taxon>
        <taxon>Chlorophyceae</taxon>
        <taxon>CS clade</taxon>
        <taxon>Sphaeropleales</taxon>
        <taxon>Selenastraceae</taxon>
        <taxon>Raphidocelis</taxon>
    </lineage>
</organism>
<reference evidence="2 3" key="1">
    <citation type="journal article" date="2018" name="Sci. Rep.">
        <title>Raphidocelis subcapitata (=Pseudokirchneriella subcapitata) provides an insight into genome evolution and environmental adaptations in the Sphaeropleales.</title>
        <authorList>
            <person name="Suzuki S."/>
            <person name="Yamaguchi H."/>
            <person name="Nakajima N."/>
            <person name="Kawachi M."/>
        </authorList>
    </citation>
    <scope>NUCLEOTIDE SEQUENCE [LARGE SCALE GENOMIC DNA]</scope>
    <source>
        <strain evidence="2 3">NIES-35</strain>
    </source>
</reference>
<feature type="region of interest" description="Disordered" evidence="1">
    <location>
        <begin position="1"/>
        <end position="96"/>
    </location>
</feature>
<proteinExistence type="predicted"/>
<feature type="compositionally biased region" description="Low complexity" evidence="1">
    <location>
        <begin position="52"/>
        <end position="78"/>
    </location>
</feature>
<dbReference type="OrthoDB" id="445361at2759"/>
<sequence length="306" mass="31386">MHARQPLPAASRCTRCSNARLSAAAAGRRRRAALVRVSSSGDGSSGSGAGGEAPSSSAPAAGAVQQPQQQQQQQQQQRAARRARRPRLSPAADGAPPLRFEEVAAAAAARGLFLTRTTLGPFYRIACREGGKEGRVLGVTTGFVAPLFGLVHCDTLQIFTRGLKGDEGERLRGGSGLSVGLLLGGAAFSHAWAAGCKKAEILAINDDDSWHERLVRYYSFFGFEPVCSVGGNGLSDLPHMLVWGGEGTRMDADVAVMLARWGPAIRRQLRSSGSKGGGGGGGAGGSDGGGGGVESADDCSSAAAGR</sequence>
<protein>
    <submittedName>
        <fullName evidence="2">Viral IAP-associated factor</fullName>
    </submittedName>
</protein>
<comment type="caution">
    <text evidence="2">The sequence shown here is derived from an EMBL/GenBank/DDBJ whole genome shotgun (WGS) entry which is preliminary data.</text>
</comment>
<feature type="region of interest" description="Disordered" evidence="1">
    <location>
        <begin position="269"/>
        <end position="306"/>
    </location>
</feature>
<dbReference type="STRING" id="307507.A0A2V0P4Y0"/>
<evidence type="ECO:0000313" key="3">
    <source>
        <dbReference type="Proteomes" id="UP000247498"/>
    </source>
</evidence>
<keyword evidence="3" id="KW-1185">Reference proteome</keyword>
<dbReference type="Proteomes" id="UP000247498">
    <property type="component" value="Unassembled WGS sequence"/>
</dbReference>
<accession>A0A2V0P4Y0</accession>
<evidence type="ECO:0000313" key="2">
    <source>
        <dbReference type="EMBL" id="GBF92910.1"/>
    </source>
</evidence>
<name>A0A2V0P4Y0_9CHLO</name>
<dbReference type="PANTHER" id="PTHR36897">
    <property type="entry name" value="OS10G0351100-LIKE PROTEIN"/>
    <property type="match status" value="1"/>
</dbReference>
<dbReference type="InParanoid" id="A0A2V0P4Y0"/>
<dbReference type="AlphaFoldDB" id="A0A2V0P4Y0"/>
<feature type="compositionally biased region" description="Gly residues" evidence="1">
    <location>
        <begin position="274"/>
        <end position="293"/>
    </location>
</feature>
<dbReference type="EMBL" id="BDRX01000036">
    <property type="protein sequence ID" value="GBF92910.1"/>
    <property type="molecule type" value="Genomic_DNA"/>
</dbReference>
<gene>
    <name evidence="2" type="ORF">Rsub_05746</name>
</gene>
<evidence type="ECO:0000256" key="1">
    <source>
        <dbReference type="SAM" id="MobiDB-lite"/>
    </source>
</evidence>
<dbReference type="PANTHER" id="PTHR36897:SF2">
    <property type="entry name" value="OS10G0350800 PROTEIN"/>
    <property type="match status" value="1"/>
</dbReference>